<dbReference type="PROSITE" id="PS51257">
    <property type="entry name" value="PROKAR_LIPOPROTEIN"/>
    <property type="match status" value="1"/>
</dbReference>
<feature type="chain" id="PRO_5039268471" evidence="1">
    <location>
        <begin position="26"/>
        <end position="468"/>
    </location>
</feature>
<dbReference type="CDD" id="cd14748">
    <property type="entry name" value="PBP2_UgpB"/>
    <property type="match status" value="1"/>
</dbReference>
<sequence>MSSSRLDTSLMLNRRTLLTAFGASAAGLGLAACGAPGGGAAADDGEAGSNLRPEFSQAPVTEIPSQYADRTNILFWAPFTGVNFEALQELFTKFNDSQEDIYAALESQGSYADLNTKFTAALQARQVPDIVCFPEMQWIQFYFSDALAPLDDYFDDEWSLDVYLQNYVNEGVAAGRTYVVPFARSTPLFYYNKTQYQAVGLPDEGPTRWADLAEFAPALKSVSVAGQPLMPFAFGAGDNWYGQAHTWAWGGQLSDELTVTVTDGPMQEWLEWKAKFIHDDGFGYMAQSAMTDFTTGLAAGTHGSTASLRGATESAEFEIGTAFMLGGIEDETKVPTGGSGLSIVKAESQERQDACAVLFRFLAEPENAAFWHAGTGYLPIVTESLETDTVTDLVAENPNFGVALEQLPNAQTADEPTWYQAGATEFATAMAQVYGDNADVAGVLEGLQAAFEEVIEDNREDLEEVKGS</sequence>
<dbReference type="EMBL" id="CACRYJ010000024">
    <property type="protein sequence ID" value="VZO36501.1"/>
    <property type="molecule type" value="Genomic_DNA"/>
</dbReference>
<name>A0A7M4DHV4_9MICO</name>
<evidence type="ECO:0000256" key="1">
    <source>
        <dbReference type="SAM" id="SignalP"/>
    </source>
</evidence>
<dbReference type="InterPro" id="IPR050490">
    <property type="entry name" value="Bact_solute-bd_prot1"/>
</dbReference>
<organism evidence="2 3">
    <name type="scientific">Occultella aeris</name>
    <dbReference type="NCBI Taxonomy" id="2761496"/>
    <lineage>
        <taxon>Bacteria</taxon>
        <taxon>Bacillati</taxon>
        <taxon>Actinomycetota</taxon>
        <taxon>Actinomycetes</taxon>
        <taxon>Micrococcales</taxon>
        <taxon>Ruaniaceae</taxon>
        <taxon>Occultella</taxon>
    </lineage>
</organism>
<keyword evidence="1" id="KW-0732">Signal</keyword>
<dbReference type="Pfam" id="PF13416">
    <property type="entry name" value="SBP_bac_8"/>
    <property type="match status" value="1"/>
</dbReference>
<dbReference type="InterPro" id="IPR006311">
    <property type="entry name" value="TAT_signal"/>
</dbReference>
<keyword evidence="3" id="KW-1185">Reference proteome</keyword>
<dbReference type="PROSITE" id="PS51318">
    <property type="entry name" value="TAT"/>
    <property type="match status" value="1"/>
</dbReference>
<protein>
    <submittedName>
        <fullName evidence="2">sn-glycerol-3-phosphate-binding periplasmic protein UgpB</fullName>
    </submittedName>
</protein>
<dbReference type="InterPro" id="IPR006059">
    <property type="entry name" value="SBP"/>
</dbReference>
<dbReference type="AlphaFoldDB" id="A0A7M4DHV4"/>
<proteinExistence type="predicted"/>
<evidence type="ECO:0000313" key="2">
    <source>
        <dbReference type="EMBL" id="VZO36501.1"/>
    </source>
</evidence>
<reference evidence="2 3" key="1">
    <citation type="submission" date="2019-11" db="EMBL/GenBank/DDBJ databases">
        <authorList>
            <person name="Criscuolo A."/>
        </authorList>
    </citation>
    <scope>NUCLEOTIDE SEQUENCE [LARGE SCALE GENOMIC DNA]</scope>
    <source>
        <strain evidence="2">CIP111667</strain>
    </source>
</reference>
<feature type="signal peptide" evidence="1">
    <location>
        <begin position="1"/>
        <end position="25"/>
    </location>
</feature>
<dbReference type="Proteomes" id="UP000419743">
    <property type="component" value="Unassembled WGS sequence"/>
</dbReference>
<accession>A0A7M4DHV4</accession>
<gene>
    <name evidence="2" type="primary">ugpB_5</name>
    <name evidence="2" type="ORF">HALOF300_01705</name>
</gene>
<dbReference type="RefSeq" id="WP_156740523.1">
    <property type="nucleotide sequence ID" value="NZ_CACRYJ010000024.1"/>
</dbReference>
<dbReference type="PANTHER" id="PTHR43649:SF30">
    <property type="entry name" value="ABC TRANSPORTER SUBSTRATE-BINDING PROTEIN"/>
    <property type="match status" value="1"/>
</dbReference>
<comment type="caution">
    <text evidence="2">The sequence shown here is derived from an EMBL/GenBank/DDBJ whole genome shotgun (WGS) entry which is preliminary data.</text>
</comment>
<evidence type="ECO:0000313" key="3">
    <source>
        <dbReference type="Proteomes" id="UP000419743"/>
    </source>
</evidence>
<dbReference type="PANTHER" id="PTHR43649">
    <property type="entry name" value="ARABINOSE-BINDING PROTEIN-RELATED"/>
    <property type="match status" value="1"/>
</dbReference>
<dbReference type="SUPFAM" id="SSF53850">
    <property type="entry name" value="Periplasmic binding protein-like II"/>
    <property type="match status" value="1"/>
</dbReference>
<dbReference type="Gene3D" id="3.40.190.10">
    <property type="entry name" value="Periplasmic binding protein-like II"/>
    <property type="match status" value="1"/>
</dbReference>